<feature type="region of interest" description="Disordered" evidence="1">
    <location>
        <begin position="408"/>
        <end position="427"/>
    </location>
</feature>
<evidence type="ECO:0000256" key="1">
    <source>
        <dbReference type="SAM" id="MobiDB-lite"/>
    </source>
</evidence>
<dbReference type="PROSITE" id="PS51840">
    <property type="entry name" value="C2_NT"/>
    <property type="match status" value="1"/>
</dbReference>
<keyword evidence="4" id="KW-1185">Reference proteome</keyword>
<dbReference type="Pfam" id="PF10358">
    <property type="entry name" value="NT-C2"/>
    <property type="match status" value="1"/>
</dbReference>
<evidence type="ECO:0000259" key="2">
    <source>
        <dbReference type="PROSITE" id="PS51840"/>
    </source>
</evidence>
<proteinExistence type="predicted"/>
<name>A0A4D6M3A7_VIGUN</name>
<feature type="domain" description="C2 NT-type" evidence="2">
    <location>
        <begin position="122"/>
        <end position="274"/>
    </location>
</feature>
<dbReference type="PANTHER" id="PTHR33414">
    <property type="entry name" value="PROTEIN PLASTID MOVEMENT IMPAIRED 1-RELATED 1"/>
    <property type="match status" value="1"/>
</dbReference>
<dbReference type="InterPro" id="IPR039614">
    <property type="entry name" value="PMI1-like"/>
</dbReference>
<dbReference type="Proteomes" id="UP000501690">
    <property type="component" value="Linkage Group LG5"/>
</dbReference>
<protein>
    <recommendedName>
        <fullName evidence="2">C2 NT-type domain-containing protein</fullName>
    </recommendedName>
</protein>
<gene>
    <name evidence="3" type="ORF">DEO72_LG5g3161</name>
</gene>
<dbReference type="AlphaFoldDB" id="A0A4D6M3A7"/>
<organism evidence="3 4">
    <name type="scientific">Vigna unguiculata</name>
    <name type="common">Cowpea</name>
    <dbReference type="NCBI Taxonomy" id="3917"/>
    <lineage>
        <taxon>Eukaryota</taxon>
        <taxon>Viridiplantae</taxon>
        <taxon>Streptophyta</taxon>
        <taxon>Embryophyta</taxon>
        <taxon>Tracheophyta</taxon>
        <taxon>Spermatophyta</taxon>
        <taxon>Magnoliopsida</taxon>
        <taxon>eudicotyledons</taxon>
        <taxon>Gunneridae</taxon>
        <taxon>Pentapetalae</taxon>
        <taxon>rosids</taxon>
        <taxon>fabids</taxon>
        <taxon>Fabales</taxon>
        <taxon>Fabaceae</taxon>
        <taxon>Papilionoideae</taxon>
        <taxon>50 kb inversion clade</taxon>
        <taxon>NPAAA clade</taxon>
        <taxon>indigoferoid/millettioid clade</taxon>
        <taxon>Phaseoleae</taxon>
        <taxon>Vigna</taxon>
    </lineage>
</organism>
<dbReference type="PANTHER" id="PTHR33414:SF14">
    <property type="entry name" value="PLASTID MOVEMENT IMPAIRED PROTEIN"/>
    <property type="match status" value="1"/>
</dbReference>
<evidence type="ECO:0000313" key="3">
    <source>
        <dbReference type="EMBL" id="QCD95068.1"/>
    </source>
</evidence>
<evidence type="ECO:0000313" key="4">
    <source>
        <dbReference type="Proteomes" id="UP000501690"/>
    </source>
</evidence>
<dbReference type="InterPro" id="IPR019448">
    <property type="entry name" value="NT-C2"/>
</dbReference>
<sequence length="427" mass="48590">MTENKRNSNVHELLQELQALSETLYQSHSSDRTRITTTSLALPRSGASPFVSSAEDGNDTAKVSQTFKPSMARSRGMSLSPWRSRPKLEDAKATLTQPYTKKFDNMENDKIGIWRWNPLRAISHIGMKKLSCLFSVKVVTAQGLPSSMNGLRLSVCVRKKETKDGSVQTMPSRVDQGAADFEEIFFIRCHVYYNQGSGKQLKFEPRPFWIYPIAVDVKELSFGRNCVDLSQLVEESIERSQQGTRVKQWNTSFGLTGKAKGGELVLKLGVHIMEKDGEVEMYKQEENFFKPSRCHVYYNQGSGKQLKFEPRPFWIYPIAVDVKELSFGRNCVDLSQLVEESIERSQQGTRVKQWNTSFGLTGKAKGGELVLKLGVHIMEKDGEVEMYKQEENFFKPSRFRKVTSFARKRSKSSLSFTSPRIRSRSDA</sequence>
<reference evidence="3 4" key="1">
    <citation type="submission" date="2019-04" db="EMBL/GenBank/DDBJ databases">
        <title>An improved genome assembly and genetic linkage map for asparagus bean, Vigna unguiculata ssp. sesquipedialis.</title>
        <authorList>
            <person name="Xia Q."/>
            <person name="Zhang R."/>
            <person name="Dong Y."/>
        </authorList>
    </citation>
    <scope>NUCLEOTIDE SEQUENCE [LARGE SCALE GENOMIC DNA]</scope>
    <source>
        <tissue evidence="3">Leaf</tissue>
    </source>
</reference>
<accession>A0A4D6M3A7</accession>
<dbReference type="EMBL" id="CP039349">
    <property type="protein sequence ID" value="QCD95068.1"/>
    <property type="molecule type" value="Genomic_DNA"/>
</dbReference>